<dbReference type="AlphaFoldDB" id="A0A2S6Z055"/>
<evidence type="ECO:0008006" key="5">
    <source>
        <dbReference type="Google" id="ProtNLM"/>
    </source>
</evidence>
<gene>
    <name evidence="3" type="ORF">XaplCFBP3122_18700</name>
</gene>
<dbReference type="Proteomes" id="UP000238270">
    <property type="component" value="Unassembled WGS sequence"/>
</dbReference>
<dbReference type="EMBL" id="MIGV01000034">
    <property type="protein sequence ID" value="PPT73902.1"/>
    <property type="molecule type" value="Genomic_DNA"/>
</dbReference>
<name>A0A2S6Z055_9XANT</name>
<organism evidence="3 4">
    <name type="scientific">Xanthomonas arboricola pv. populi</name>
    <dbReference type="NCBI Taxonomy" id="487823"/>
    <lineage>
        <taxon>Bacteria</taxon>
        <taxon>Pseudomonadati</taxon>
        <taxon>Pseudomonadota</taxon>
        <taxon>Gammaproteobacteria</taxon>
        <taxon>Lysobacterales</taxon>
        <taxon>Lysobacteraceae</taxon>
        <taxon>Xanthomonas</taxon>
    </lineage>
</organism>
<evidence type="ECO:0000313" key="3">
    <source>
        <dbReference type="EMBL" id="PPT73902.1"/>
    </source>
</evidence>
<evidence type="ECO:0000313" key="4">
    <source>
        <dbReference type="Proteomes" id="UP000238270"/>
    </source>
</evidence>
<keyword evidence="2" id="KW-0812">Transmembrane</keyword>
<proteinExistence type="predicted"/>
<feature type="compositionally biased region" description="Low complexity" evidence="1">
    <location>
        <begin position="1"/>
        <end position="15"/>
    </location>
</feature>
<comment type="caution">
    <text evidence="3">The sequence shown here is derived from an EMBL/GenBank/DDBJ whole genome shotgun (WGS) entry which is preliminary data.</text>
</comment>
<keyword evidence="2" id="KW-0472">Membrane</keyword>
<protein>
    <recommendedName>
        <fullName evidence="5">DUF2628 domain-containing protein</fullName>
    </recommendedName>
</protein>
<evidence type="ECO:0000256" key="2">
    <source>
        <dbReference type="SAM" id="Phobius"/>
    </source>
</evidence>
<dbReference type="RefSeq" id="WP_104599259.1">
    <property type="nucleotide sequence ID" value="NZ_MIGV01000034.1"/>
</dbReference>
<evidence type="ECO:0000256" key="1">
    <source>
        <dbReference type="SAM" id="MobiDB-lite"/>
    </source>
</evidence>
<accession>A0A2S6Z055</accession>
<feature type="transmembrane region" description="Helical" evidence="2">
    <location>
        <begin position="80"/>
        <end position="102"/>
    </location>
</feature>
<keyword evidence="2" id="KW-1133">Transmembrane helix</keyword>
<feature type="region of interest" description="Disordered" evidence="1">
    <location>
        <begin position="1"/>
        <end position="31"/>
    </location>
</feature>
<sequence>MVEPAAPKSTRAATPATPPATPPADAWPADSPLDPAINRFRGAPCYQVWQRRDQWTAVAEGTQWSAGLAPRWWALRQRHWRLLATGVGLLALAAGLASLGLWTWSLPAWAALLLAELGLRVQVARQAGPWRSAALRRAGWQAVTRLRAISVADAVTTAQIRAGRLPR</sequence>
<reference evidence="3 4" key="1">
    <citation type="submission" date="2016-08" db="EMBL/GenBank/DDBJ databases">
        <title>Evolution of the type three secretion system and type three effector repertoires in Xanthomonas.</title>
        <authorList>
            <person name="Merda D."/>
            <person name="Briand M."/>
            <person name="Bosis E."/>
            <person name="Rousseau C."/>
            <person name="Portier P."/>
            <person name="Jacques M.-A."/>
            <person name="Fischer-Le Saux M."/>
        </authorList>
    </citation>
    <scope>NUCLEOTIDE SEQUENCE [LARGE SCALE GENOMIC DNA]</scope>
    <source>
        <strain evidence="3 4">CFBP 3122</strain>
    </source>
</reference>